<dbReference type="Proteomes" id="UP000003374">
    <property type="component" value="Unassembled WGS sequence"/>
</dbReference>
<dbReference type="GO" id="GO:0016616">
    <property type="term" value="F:oxidoreductase activity, acting on the CH-OH group of donors, NAD or NADP as acceptor"/>
    <property type="evidence" value="ECO:0007669"/>
    <property type="project" value="InterPro"/>
</dbReference>
<evidence type="ECO:0000313" key="6">
    <source>
        <dbReference type="EMBL" id="EAR23621.1"/>
    </source>
</evidence>
<evidence type="ECO:0000256" key="3">
    <source>
        <dbReference type="RuleBase" id="RU003719"/>
    </source>
</evidence>
<evidence type="ECO:0000259" key="4">
    <source>
        <dbReference type="Pfam" id="PF00389"/>
    </source>
</evidence>
<proteinExistence type="inferred from homology"/>
<comment type="caution">
    <text evidence="6">The sequence shown here is derived from an EMBL/GenBank/DDBJ whole genome shotgun (WGS) entry which is preliminary data.</text>
</comment>
<evidence type="ECO:0000313" key="7">
    <source>
        <dbReference type="Proteomes" id="UP000003374"/>
    </source>
</evidence>
<dbReference type="PANTHER" id="PTHR43333:SF1">
    <property type="entry name" value="D-ISOMER SPECIFIC 2-HYDROXYACID DEHYDROGENASE NAD-BINDING DOMAIN-CONTAINING PROTEIN"/>
    <property type="match status" value="1"/>
</dbReference>
<dbReference type="Gene3D" id="3.40.50.720">
    <property type="entry name" value="NAD(P)-binding Rossmann-like Domain"/>
    <property type="match status" value="2"/>
</dbReference>
<keyword evidence="7" id="KW-1185">Reference proteome</keyword>
<evidence type="ECO:0000256" key="2">
    <source>
        <dbReference type="ARBA" id="ARBA00023027"/>
    </source>
</evidence>
<feature type="domain" description="D-isomer specific 2-hydroxyacid dehydrogenase catalytic" evidence="4">
    <location>
        <begin position="27"/>
        <end position="319"/>
    </location>
</feature>
<sequence length="324" mass="35638">MAQTAPETPVVTVLIAPGDALPPGIERLTEAAILRQAWDAESLRAALPGTHVLCVTDFRTSALRRAWPAADRLQWIHTTSAGVDAVLIPEVRASDIALTNARGIFDRAIAEYVLGQIIAFAKSFHRNWMLQQQHEWLHRDTERVQGKRVLVVGAGAIGREIARLSRAVGMVTEGIARTERTADPDFEAVYAAQDLHARLPCADFVVVAAPLTPATQGLFDITALRCMQRSARLINVGRGPIVVTEALLQALQEGWIAGAALDVFEEEPLPASHPLWEAPNTVLSAHMAGDFLGWREALIEQFIEQFHRWHRGEPLHNLVDKGHD</sequence>
<dbReference type="InterPro" id="IPR006140">
    <property type="entry name" value="D-isomer_DH_NAD-bd"/>
</dbReference>
<accession>A4BMT3</accession>
<dbReference type="eggNOG" id="COG0111">
    <property type="taxonomic scope" value="Bacteria"/>
</dbReference>
<dbReference type="EMBL" id="AAOF01000001">
    <property type="protein sequence ID" value="EAR23621.1"/>
    <property type="molecule type" value="Genomic_DNA"/>
</dbReference>
<dbReference type="InterPro" id="IPR029753">
    <property type="entry name" value="D-isomer_DH_CS"/>
</dbReference>
<dbReference type="SUPFAM" id="SSF51735">
    <property type="entry name" value="NAD(P)-binding Rossmann-fold domains"/>
    <property type="match status" value="1"/>
</dbReference>
<dbReference type="CDD" id="cd05300">
    <property type="entry name" value="2-Hacid_dh_1"/>
    <property type="match status" value="1"/>
</dbReference>
<keyword evidence="2" id="KW-0520">NAD</keyword>
<dbReference type="PANTHER" id="PTHR43333">
    <property type="entry name" value="2-HACID_DH_C DOMAIN-CONTAINING PROTEIN"/>
    <property type="match status" value="1"/>
</dbReference>
<dbReference type="OrthoDB" id="9787219at2"/>
<dbReference type="PROSITE" id="PS00671">
    <property type="entry name" value="D_2_HYDROXYACID_DH_3"/>
    <property type="match status" value="1"/>
</dbReference>
<dbReference type="Pfam" id="PF02826">
    <property type="entry name" value="2-Hacid_dh_C"/>
    <property type="match status" value="1"/>
</dbReference>
<organism evidence="6 7">
    <name type="scientific">Nitrococcus mobilis Nb-231</name>
    <dbReference type="NCBI Taxonomy" id="314278"/>
    <lineage>
        <taxon>Bacteria</taxon>
        <taxon>Pseudomonadati</taxon>
        <taxon>Pseudomonadota</taxon>
        <taxon>Gammaproteobacteria</taxon>
        <taxon>Chromatiales</taxon>
        <taxon>Ectothiorhodospiraceae</taxon>
        <taxon>Nitrococcus</taxon>
    </lineage>
</organism>
<gene>
    <name evidence="6" type="ORF">NB231_17413</name>
</gene>
<dbReference type="SUPFAM" id="SSF52283">
    <property type="entry name" value="Formate/glycerate dehydrogenase catalytic domain-like"/>
    <property type="match status" value="1"/>
</dbReference>
<feature type="domain" description="D-isomer specific 2-hydroxyacid dehydrogenase NAD-binding" evidence="5">
    <location>
        <begin position="115"/>
        <end position="288"/>
    </location>
</feature>
<dbReference type="RefSeq" id="WP_005005156.1">
    <property type="nucleotide sequence ID" value="NZ_CH672427.1"/>
</dbReference>
<dbReference type="AlphaFoldDB" id="A4BMT3"/>
<dbReference type="InterPro" id="IPR036291">
    <property type="entry name" value="NAD(P)-bd_dom_sf"/>
</dbReference>
<dbReference type="InterPro" id="IPR006139">
    <property type="entry name" value="D-isomer_2_OHA_DH_cat_dom"/>
</dbReference>
<reference evidence="6 7" key="1">
    <citation type="submission" date="2006-02" db="EMBL/GenBank/DDBJ databases">
        <authorList>
            <person name="Waterbury J."/>
            <person name="Ferriera S."/>
            <person name="Johnson J."/>
            <person name="Kravitz S."/>
            <person name="Halpern A."/>
            <person name="Remington K."/>
            <person name="Beeson K."/>
            <person name="Tran B."/>
            <person name="Rogers Y.-H."/>
            <person name="Friedman R."/>
            <person name="Venter J.C."/>
        </authorList>
    </citation>
    <scope>NUCLEOTIDE SEQUENCE [LARGE SCALE GENOMIC DNA]</scope>
    <source>
        <strain evidence="6 7">Nb-231</strain>
    </source>
</reference>
<dbReference type="GO" id="GO:0051287">
    <property type="term" value="F:NAD binding"/>
    <property type="evidence" value="ECO:0007669"/>
    <property type="project" value="InterPro"/>
</dbReference>
<dbReference type="STRING" id="314278.NB231_17413"/>
<comment type="similarity">
    <text evidence="3">Belongs to the D-isomer specific 2-hydroxyacid dehydrogenase family.</text>
</comment>
<evidence type="ECO:0000259" key="5">
    <source>
        <dbReference type="Pfam" id="PF02826"/>
    </source>
</evidence>
<dbReference type="Pfam" id="PF00389">
    <property type="entry name" value="2-Hacid_dh"/>
    <property type="match status" value="1"/>
</dbReference>
<dbReference type="HOGENOM" id="CLU_019796_1_0_6"/>
<keyword evidence="1 3" id="KW-0560">Oxidoreductase</keyword>
<name>A4BMT3_9GAMM</name>
<protein>
    <submittedName>
        <fullName evidence="6">Putative NAD-binding protein</fullName>
    </submittedName>
</protein>
<evidence type="ECO:0000256" key="1">
    <source>
        <dbReference type="ARBA" id="ARBA00023002"/>
    </source>
</evidence>